<sequence length="61" mass="6885">MSDDQCHVRIEFGPLVFDYCAPKQAAIQYAHDIGEWLGVPVLVDDEVRDDLPPLPCESLWA</sequence>
<evidence type="ECO:0000313" key="2">
    <source>
        <dbReference type="Proteomes" id="UP000431401"/>
    </source>
</evidence>
<dbReference type="AlphaFoldDB" id="A0A7K0DZM3"/>
<organism evidence="1 2">
    <name type="scientific">Nocardia aurantia</name>
    <dbReference type="NCBI Taxonomy" id="2585199"/>
    <lineage>
        <taxon>Bacteria</taxon>
        <taxon>Bacillati</taxon>
        <taxon>Actinomycetota</taxon>
        <taxon>Actinomycetes</taxon>
        <taxon>Mycobacteriales</taxon>
        <taxon>Nocardiaceae</taxon>
        <taxon>Nocardia</taxon>
    </lineage>
</organism>
<dbReference type="Proteomes" id="UP000431401">
    <property type="component" value="Unassembled WGS sequence"/>
</dbReference>
<reference evidence="1 2" key="1">
    <citation type="submission" date="2019-10" db="EMBL/GenBank/DDBJ databases">
        <title>Nocardia macrotermitis sp. nov. and Nocardia aurantia sp. nov., isolated from the gut of fungus growing-termite Macrotermes natalensis.</title>
        <authorList>
            <person name="Benndorf R."/>
            <person name="Schwitalla J."/>
            <person name="Martin K."/>
            <person name="De Beer W."/>
            <person name="Kaster A.-K."/>
            <person name="Vollmers J."/>
            <person name="Poulsen M."/>
            <person name="Beemelmanns C."/>
        </authorList>
    </citation>
    <scope>NUCLEOTIDE SEQUENCE [LARGE SCALE GENOMIC DNA]</scope>
    <source>
        <strain evidence="1 2">RB56</strain>
    </source>
</reference>
<keyword evidence="2" id="KW-1185">Reference proteome</keyword>
<evidence type="ECO:0000313" key="1">
    <source>
        <dbReference type="EMBL" id="MQY31263.1"/>
    </source>
</evidence>
<comment type="caution">
    <text evidence="1">The sequence shown here is derived from an EMBL/GenBank/DDBJ whole genome shotgun (WGS) entry which is preliminary data.</text>
</comment>
<dbReference type="OrthoDB" id="4570848at2"/>
<gene>
    <name evidence="1" type="ORF">NRB56_68720</name>
</gene>
<dbReference type="RefSeq" id="WP_153348523.1">
    <property type="nucleotide sequence ID" value="NZ_WEGI01000018.1"/>
</dbReference>
<protein>
    <submittedName>
        <fullName evidence="1">Uncharacterized protein</fullName>
    </submittedName>
</protein>
<name>A0A7K0DZM3_9NOCA</name>
<proteinExistence type="predicted"/>
<dbReference type="EMBL" id="WEGI01000018">
    <property type="protein sequence ID" value="MQY31263.1"/>
    <property type="molecule type" value="Genomic_DNA"/>
</dbReference>
<accession>A0A7K0DZM3</accession>